<feature type="transmembrane region" description="Helical" evidence="1">
    <location>
        <begin position="130"/>
        <end position="155"/>
    </location>
</feature>
<feature type="transmembrane region" description="Helical" evidence="1">
    <location>
        <begin position="335"/>
        <end position="354"/>
    </location>
</feature>
<sequence>MRSFNKIIGIFTLVGLLVGILLDLLWRYDVTAVFSYSLIMIASLLFGLAYNDQNSLRLIICSFFSALILCLPLIPINMSNTILFNEQVVTFLCAFPLFVYVGHSFHYAFHHDNSIRQIQYSSLFAAVWNTLPLLLVASIFLCLGNLLILLTAFIFKTVNSTFLWNLYFHNFHFTIIRYTTLFFIGLGIGQQSVKTVYSLRYLLLRMMYYLLPFLALISVIYFILYWIHFIAGGKEYINPLTILSPLVILGIIFFNGYFQDGEARSEYPEKVIISLKVYRIILFFLTVMLVYHVIKQISVPVNVGVYLLVLVFYGLTYSLTTVFSEEKERQLIRRYNIFIALFFLIALFILNNPVKPINYTIGKKNVSGATRFQSSVFPPSTNILAPGAKEIVYLKKRLQRNDSLLNDVGVYWQDKKTSDSFLVQNDDKARAICRAIYNKGYQIGVYENGQCIVTYGGKVMTMKDFQILAAKPNVLQWSDKKSGLDLGIEFKPELMRSPYSSATPLSNLARTLAACRVNLNEQIYVGKLFNNNCLIAHHKKEKAYRDFQSLNLVPELQSRYQLKKIDNDLRSRGLIWKSINSNNNAFIAGYFVNDPVYICRALYKEGYHIGQCLNDQCVITYAGKAIVVDQFQILTANNPDKLQWLDESMMFAYNNKALSTGFEPIRPNKENSEIRDLYSCRTIYNNRIHIGKMISGQCNIAFEGNEITLRSAQVLSYK</sequence>
<protein>
    <submittedName>
        <fullName evidence="2">Uncharacterized protein</fullName>
    </submittedName>
</protein>
<gene>
    <name evidence="2" type="ORF">Lisr_2009</name>
</gene>
<accession>A0A0W0VH40</accession>
<feature type="transmembrane region" description="Helical" evidence="1">
    <location>
        <begin position="277"/>
        <end position="294"/>
    </location>
</feature>
<dbReference type="RefSeq" id="WP_065236004.1">
    <property type="nucleotide sequence ID" value="NZ_CAAAJA010000010.1"/>
</dbReference>
<feature type="transmembrane region" description="Helical" evidence="1">
    <location>
        <begin position="167"/>
        <end position="188"/>
    </location>
</feature>
<name>A0A0W0VH40_9GAMM</name>
<keyword evidence="1" id="KW-0472">Membrane</keyword>
<organism evidence="2 3">
    <name type="scientific">Legionella israelensis</name>
    <dbReference type="NCBI Taxonomy" id="454"/>
    <lineage>
        <taxon>Bacteria</taxon>
        <taxon>Pseudomonadati</taxon>
        <taxon>Pseudomonadota</taxon>
        <taxon>Gammaproteobacteria</taxon>
        <taxon>Legionellales</taxon>
        <taxon>Legionellaceae</taxon>
        <taxon>Legionella</taxon>
    </lineage>
</organism>
<feature type="transmembrane region" description="Helical" evidence="1">
    <location>
        <begin position="306"/>
        <end position="323"/>
    </location>
</feature>
<feature type="transmembrane region" description="Helical" evidence="1">
    <location>
        <begin position="88"/>
        <end position="109"/>
    </location>
</feature>
<dbReference type="Pfam" id="PF11901">
    <property type="entry name" value="DM9"/>
    <property type="match status" value="1"/>
</dbReference>
<dbReference type="PANTHER" id="PTHR31649:SF1">
    <property type="entry name" value="FARNESOIC ACID O-METHYL TRANSFERASE DOMAIN-CONTAINING PROTEIN"/>
    <property type="match status" value="1"/>
</dbReference>
<feature type="transmembrane region" description="Helical" evidence="1">
    <location>
        <begin position="7"/>
        <end position="26"/>
    </location>
</feature>
<proteinExistence type="predicted"/>
<dbReference type="InterPro" id="IPR006616">
    <property type="entry name" value="DM9_repeat"/>
</dbReference>
<feature type="transmembrane region" description="Helical" evidence="1">
    <location>
        <begin position="32"/>
        <end position="51"/>
    </location>
</feature>
<keyword evidence="3" id="KW-1185">Reference proteome</keyword>
<dbReference type="OrthoDB" id="5652013at2"/>
<dbReference type="STRING" id="454.Lisr_2009"/>
<evidence type="ECO:0000256" key="1">
    <source>
        <dbReference type="SAM" id="Phobius"/>
    </source>
</evidence>
<dbReference type="AlphaFoldDB" id="A0A0W0VH40"/>
<feature type="transmembrane region" description="Helical" evidence="1">
    <location>
        <begin position="58"/>
        <end position="76"/>
    </location>
</feature>
<dbReference type="PATRIC" id="fig|454.4.peg.2188"/>
<dbReference type="Proteomes" id="UP000054761">
    <property type="component" value="Unassembled WGS sequence"/>
</dbReference>
<dbReference type="EMBL" id="LNYH01000112">
    <property type="protein sequence ID" value="KTD19447.1"/>
    <property type="molecule type" value="Genomic_DNA"/>
</dbReference>
<dbReference type="PANTHER" id="PTHR31649">
    <property type="entry name" value="AGAP009604-PA"/>
    <property type="match status" value="1"/>
</dbReference>
<keyword evidence="1" id="KW-0812">Transmembrane</keyword>
<evidence type="ECO:0000313" key="3">
    <source>
        <dbReference type="Proteomes" id="UP000054761"/>
    </source>
</evidence>
<evidence type="ECO:0000313" key="2">
    <source>
        <dbReference type="EMBL" id="KTD19447.1"/>
    </source>
</evidence>
<comment type="caution">
    <text evidence="2">The sequence shown here is derived from an EMBL/GenBank/DDBJ whole genome shotgun (WGS) entry which is preliminary data.</text>
</comment>
<feature type="transmembrane region" description="Helical" evidence="1">
    <location>
        <begin position="209"/>
        <end position="230"/>
    </location>
</feature>
<feature type="transmembrane region" description="Helical" evidence="1">
    <location>
        <begin position="236"/>
        <end position="257"/>
    </location>
</feature>
<keyword evidence="1" id="KW-1133">Transmembrane helix</keyword>
<reference evidence="2 3" key="1">
    <citation type="submission" date="2015-11" db="EMBL/GenBank/DDBJ databases">
        <title>Genomic analysis of 38 Legionella species identifies large and diverse effector repertoires.</title>
        <authorList>
            <person name="Burstein D."/>
            <person name="Amaro F."/>
            <person name="Zusman T."/>
            <person name="Lifshitz Z."/>
            <person name="Cohen O."/>
            <person name="Gilbert J.A."/>
            <person name="Pupko T."/>
            <person name="Shuman H.A."/>
            <person name="Segal G."/>
        </authorList>
    </citation>
    <scope>NUCLEOTIDE SEQUENCE [LARGE SCALE GENOMIC DNA]</scope>
    <source>
        <strain evidence="2 3">Bercovier 4</strain>
    </source>
</reference>